<name>A0A2C6KMG4_9APIC</name>
<comment type="caution">
    <text evidence="5">The sequence shown here is derived from an EMBL/GenBank/DDBJ whole genome shotgun (WGS) entry which is preliminary data.</text>
</comment>
<dbReference type="AlphaFoldDB" id="A0A2C6KMG4"/>
<keyword evidence="6" id="KW-1185">Reference proteome</keyword>
<feature type="coiled-coil region" evidence="3">
    <location>
        <begin position="110"/>
        <end position="137"/>
    </location>
</feature>
<protein>
    <submittedName>
        <fullName evidence="5">Optic atrophy 3 protein</fullName>
    </submittedName>
</protein>
<evidence type="ECO:0000256" key="3">
    <source>
        <dbReference type="SAM" id="Coils"/>
    </source>
</evidence>
<dbReference type="Proteomes" id="UP000221165">
    <property type="component" value="Unassembled WGS sequence"/>
</dbReference>
<comment type="similarity">
    <text evidence="1">Belongs to the OPA3 family.</text>
</comment>
<sequence length="299" mass="32095">MVFPAAKLLTVALRQLSKPMAQYMQRRAQNSDVFKGLCVGLASRYNNVEQRIVNRFYGRTNKAATIRKLNEAKAIELGATVFGECFIFGIAAVALALEYRRSVLKEAAKERELMERLSVLEAQILQLQGENDRMLERIFPHEKHSREEVDVAVDAQPGWLAWLAHPITAVFSREAEAAPGRQGAEASRSAANAVADSLSAPRAPSGHMLAPPELCRPLNGSGFSSSPSIASVPSPNTIHEAISGAISYLGTGHLHRVPVGAPSLPDYERSGVVSHGPTAGGGTPKQPESSSEAPPVTDN</sequence>
<dbReference type="RefSeq" id="XP_067919389.1">
    <property type="nucleotide sequence ID" value="XM_068068635.1"/>
</dbReference>
<dbReference type="PANTHER" id="PTHR12499">
    <property type="entry name" value="OPTIC ATROPHY 3 PROTEIN OPA3"/>
    <property type="match status" value="1"/>
</dbReference>
<dbReference type="EMBL" id="MIGC01004758">
    <property type="protein sequence ID" value="PHJ17672.1"/>
    <property type="molecule type" value="Genomic_DNA"/>
</dbReference>
<dbReference type="GeneID" id="94431846"/>
<evidence type="ECO:0000313" key="5">
    <source>
        <dbReference type="EMBL" id="PHJ17672.1"/>
    </source>
</evidence>
<evidence type="ECO:0000256" key="4">
    <source>
        <dbReference type="SAM" id="MobiDB-lite"/>
    </source>
</evidence>
<dbReference type="GO" id="GO:0019216">
    <property type="term" value="P:regulation of lipid metabolic process"/>
    <property type="evidence" value="ECO:0007669"/>
    <property type="project" value="TreeGrafter"/>
</dbReference>
<accession>A0A2C6KMG4</accession>
<feature type="region of interest" description="Disordered" evidence="4">
    <location>
        <begin position="260"/>
        <end position="299"/>
    </location>
</feature>
<dbReference type="GO" id="GO:0005739">
    <property type="term" value="C:mitochondrion"/>
    <property type="evidence" value="ECO:0007669"/>
    <property type="project" value="TreeGrafter"/>
</dbReference>
<keyword evidence="2 3" id="KW-0175">Coiled coil</keyword>
<gene>
    <name evidence="5" type="ORF">CSUI_008505</name>
</gene>
<organism evidence="5 6">
    <name type="scientific">Cystoisospora suis</name>
    <dbReference type="NCBI Taxonomy" id="483139"/>
    <lineage>
        <taxon>Eukaryota</taxon>
        <taxon>Sar</taxon>
        <taxon>Alveolata</taxon>
        <taxon>Apicomplexa</taxon>
        <taxon>Conoidasida</taxon>
        <taxon>Coccidia</taxon>
        <taxon>Eucoccidiorida</taxon>
        <taxon>Eimeriorina</taxon>
        <taxon>Sarcocystidae</taxon>
        <taxon>Cystoisospora</taxon>
    </lineage>
</organism>
<feature type="compositionally biased region" description="Polar residues" evidence="4">
    <location>
        <begin position="286"/>
        <end position="299"/>
    </location>
</feature>
<proteinExistence type="inferred from homology"/>
<evidence type="ECO:0000313" key="6">
    <source>
        <dbReference type="Proteomes" id="UP000221165"/>
    </source>
</evidence>
<dbReference type="OrthoDB" id="2129069at2759"/>
<dbReference type="PANTHER" id="PTHR12499:SF0">
    <property type="entry name" value="OPTIC ATROPHY 3 PROTEIN"/>
    <property type="match status" value="1"/>
</dbReference>
<dbReference type="VEuPathDB" id="ToxoDB:CSUI_008505"/>
<evidence type="ECO:0000256" key="1">
    <source>
        <dbReference type="ARBA" id="ARBA00007584"/>
    </source>
</evidence>
<dbReference type="InterPro" id="IPR010754">
    <property type="entry name" value="OPA3-like"/>
</dbReference>
<feature type="region of interest" description="Disordered" evidence="4">
    <location>
        <begin position="178"/>
        <end position="213"/>
    </location>
</feature>
<evidence type="ECO:0000256" key="2">
    <source>
        <dbReference type="ARBA" id="ARBA00023054"/>
    </source>
</evidence>
<reference evidence="5 6" key="1">
    <citation type="journal article" date="2017" name="Int. J. Parasitol.">
        <title>The genome of the protozoan parasite Cystoisospora suis and a reverse vaccinology approach to identify vaccine candidates.</title>
        <authorList>
            <person name="Palmieri N."/>
            <person name="Shrestha A."/>
            <person name="Ruttkowski B."/>
            <person name="Beck T."/>
            <person name="Vogl C."/>
            <person name="Tomley F."/>
            <person name="Blake D.P."/>
            <person name="Joachim A."/>
        </authorList>
    </citation>
    <scope>NUCLEOTIDE SEQUENCE [LARGE SCALE GENOMIC DNA]</scope>
    <source>
        <strain evidence="5 6">Wien I</strain>
    </source>
</reference>
<feature type="compositionally biased region" description="Low complexity" evidence="4">
    <location>
        <begin position="184"/>
        <end position="197"/>
    </location>
</feature>
<dbReference type="Pfam" id="PF07047">
    <property type="entry name" value="OPA3"/>
    <property type="match status" value="1"/>
</dbReference>